<dbReference type="PANTHER" id="PTHR21621:SF0">
    <property type="entry name" value="BETA-CITRYLGLUTAMATE SYNTHASE B-RELATED"/>
    <property type="match status" value="1"/>
</dbReference>
<dbReference type="GO" id="GO:0009432">
    <property type="term" value="P:SOS response"/>
    <property type="evidence" value="ECO:0007669"/>
    <property type="project" value="TreeGrafter"/>
</dbReference>
<dbReference type="GO" id="GO:0018169">
    <property type="term" value="F:ribosomal S6-glutamic acid ligase activity"/>
    <property type="evidence" value="ECO:0007669"/>
    <property type="project" value="TreeGrafter"/>
</dbReference>
<dbReference type="RefSeq" id="WP_030067896.1">
    <property type="nucleotide sequence ID" value="NZ_JRKI01000023.1"/>
</dbReference>
<dbReference type="AlphaFoldDB" id="A0A0D7CPI2"/>
<reference evidence="1 2" key="1">
    <citation type="submission" date="2014-09" db="EMBL/GenBank/DDBJ databases">
        <title>Draft genome sequence of Streptomyces natalensis ATCC 27448, producer of the antifungal pimaricin.</title>
        <authorList>
            <person name="Mendes M.V."/>
            <person name="Beites T."/>
            <person name="Pires S."/>
            <person name="Santos C.L."/>
            <person name="Moradas-Ferreira P."/>
        </authorList>
    </citation>
    <scope>NUCLEOTIDE SEQUENCE [LARGE SCALE GENOMIC DNA]</scope>
    <source>
        <strain evidence="1 2">ATCC 27448</strain>
    </source>
</reference>
<dbReference type="Proteomes" id="UP000032458">
    <property type="component" value="Unassembled WGS sequence"/>
</dbReference>
<dbReference type="EMBL" id="JRKI01000023">
    <property type="protein sequence ID" value="KIZ17302.1"/>
    <property type="molecule type" value="Genomic_DNA"/>
</dbReference>
<protein>
    <submittedName>
        <fullName evidence="1">30S ribosomal protein S6 modification protein RimK</fullName>
    </submittedName>
</protein>
<dbReference type="Gene3D" id="3.30.470.20">
    <property type="entry name" value="ATP-grasp fold, B domain"/>
    <property type="match status" value="1"/>
</dbReference>
<name>A0A0D7CPI2_9ACTN</name>
<dbReference type="GO" id="GO:0005737">
    <property type="term" value="C:cytoplasm"/>
    <property type="evidence" value="ECO:0007669"/>
    <property type="project" value="TreeGrafter"/>
</dbReference>
<dbReference type="SUPFAM" id="SSF56059">
    <property type="entry name" value="Glutathione synthetase ATP-binding domain-like"/>
    <property type="match status" value="1"/>
</dbReference>
<proteinExistence type="predicted"/>
<organism evidence="1 2">
    <name type="scientific">Streptomyces natalensis ATCC 27448</name>
    <dbReference type="NCBI Taxonomy" id="1240678"/>
    <lineage>
        <taxon>Bacteria</taxon>
        <taxon>Bacillati</taxon>
        <taxon>Actinomycetota</taxon>
        <taxon>Actinomycetes</taxon>
        <taxon>Kitasatosporales</taxon>
        <taxon>Streptomycetaceae</taxon>
        <taxon>Streptomyces</taxon>
    </lineage>
</organism>
<sequence>MSDAEPVAVVTEVDDVTADMVITELNKRGVPVVRFDPSDIGDRLSLTARFGVSTASPATPAGTLRTPSRATTLEGVRAMYWRRPTWPHFDHLDAPDARYAEAQVRHGLGGTLFALPNCRYVNHPLSNRAAEHKPLQLAIAQRLGLTVPPTLISNDLATIREFITEHAPVIFKTLRWTPYRRDDGVGLTTWTEPVTADEVDERVTVTPHLFQAQVPKAADVRVVVVGPKVFAVRIDSDLLDWRADYSALTYTPITLPIDVERALTAHLDRFGLASGSFDLCVTPDGDLHWLELNPNGQWGWLEDETGLPIAAAFADLLEQGATR</sequence>
<evidence type="ECO:0000313" key="1">
    <source>
        <dbReference type="EMBL" id="KIZ17302.1"/>
    </source>
</evidence>
<accession>A0A0D7CPI2</accession>
<dbReference type="PANTHER" id="PTHR21621">
    <property type="entry name" value="RIBOSOMAL PROTEIN S6 MODIFICATION PROTEIN"/>
    <property type="match status" value="1"/>
</dbReference>
<comment type="caution">
    <text evidence="1">The sequence shown here is derived from an EMBL/GenBank/DDBJ whole genome shotgun (WGS) entry which is preliminary data.</text>
</comment>
<dbReference type="PATRIC" id="fig|1240678.4.peg.3116"/>
<gene>
    <name evidence="1" type="ORF">SNA_14845</name>
</gene>
<keyword evidence="2" id="KW-1185">Reference proteome</keyword>
<dbReference type="InterPro" id="IPR026449">
    <property type="entry name" value="GRASP_SAV_5884"/>
</dbReference>
<evidence type="ECO:0000313" key="2">
    <source>
        <dbReference type="Proteomes" id="UP000032458"/>
    </source>
</evidence>
<dbReference type="NCBIfam" id="TIGR04187">
    <property type="entry name" value="GRASP_SAV_5884"/>
    <property type="match status" value="1"/>
</dbReference>